<evidence type="ECO:0000313" key="2">
    <source>
        <dbReference type="EMBL" id="EIJ44237.1"/>
    </source>
</evidence>
<dbReference type="eggNOG" id="COG1846">
    <property type="taxonomic scope" value="Bacteria"/>
</dbReference>
<dbReference type="EMBL" id="JH600070">
    <property type="protein sequence ID" value="EIJ44237.1"/>
    <property type="molecule type" value="Genomic_DNA"/>
</dbReference>
<dbReference type="SMART" id="SM00347">
    <property type="entry name" value="HTH_MARR"/>
    <property type="match status" value="1"/>
</dbReference>
<gene>
    <name evidence="2" type="ORF">BegalDRAFT_3421</name>
</gene>
<feature type="domain" description="HTH marR-type" evidence="1">
    <location>
        <begin position="10"/>
        <end position="144"/>
    </location>
</feature>
<dbReference type="PROSITE" id="PS50995">
    <property type="entry name" value="HTH_MARR_2"/>
    <property type="match status" value="1"/>
</dbReference>
<dbReference type="SUPFAM" id="SSF46785">
    <property type="entry name" value="Winged helix' DNA-binding domain"/>
    <property type="match status" value="1"/>
</dbReference>
<dbReference type="InterPro" id="IPR036390">
    <property type="entry name" value="WH_DNA-bd_sf"/>
</dbReference>
<dbReference type="PANTHER" id="PTHR33164">
    <property type="entry name" value="TRANSCRIPTIONAL REGULATOR, MARR FAMILY"/>
    <property type="match status" value="1"/>
</dbReference>
<evidence type="ECO:0000259" key="1">
    <source>
        <dbReference type="PROSITE" id="PS50995"/>
    </source>
</evidence>
<dbReference type="RefSeq" id="WP_002692123.1">
    <property type="nucleotide sequence ID" value="NZ_JH600070.1"/>
</dbReference>
<dbReference type="GO" id="GO:0006950">
    <property type="term" value="P:response to stress"/>
    <property type="evidence" value="ECO:0007669"/>
    <property type="project" value="TreeGrafter"/>
</dbReference>
<dbReference type="Gene3D" id="1.10.10.10">
    <property type="entry name" value="Winged helix-like DNA-binding domain superfamily/Winged helix DNA-binding domain"/>
    <property type="match status" value="1"/>
</dbReference>
<dbReference type="STRING" id="395493.BegalDRAFT_3421"/>
<evidence type="ECO:0000313" key="3">
    <source>
        <dbReference type="Proteomes" id="UP000005744"/>
    </source>
</evidence>
<proteinExistence type="predicted"/>
<sequence>MVHSPEGKVLTDTILEIFRVNGELLTTGDALVAELGINSARWQVLGAMAYALPHAVTVPQIASVMGVTRQGVQKNINLLLQQSLVVKQSNPADSRSYLYQLSPTGLDVYHKVERLQMIWVNRLAQGITRENLQTTLHTLQQLREHLVND</sequence>
<dbReference type="AlphaFoldDB" id="I3CKU4"/>
<dbReference type="PANTHER" id="PTHR33164:SF43">
    <property type="entry name" value="HTH-TYPE TRANSCRIPTIONAL REPRESSOR YETL"/>
    <property type="match status" value="1"/>
</dbReference>
<dbReference type="GO" id="GO:0003700">
    <property type="term" value="F:DNA-binding transcription factor activity"/>
    <property type="evidence" value="ECO:0007669"/>
    <property type="project" value="InterPro"/>
</dbReference>
<keyword evidence="3" id="KW-1185">Reference proteome</keyword>
<dbReference type="InterPro" id="IPR036388">
    <property type="entry name" value="WH-like_DNA-bd_sf"/>
</dbReference>
<dbReference type="Proteomes" id="UP000005744">
    <property type="component" value="Unassembled WGS sequence"/>
</dbReference>
<dbReference type="Pfam" id="PF12802">
    <property type="entry name" value="MarR_2"/>
    <property type="match status" value="1"/>
</dbReference>
<reference evidence="2 3" key="1">
    <citation type="submission" date="2011-11" db="EMBL/GenBank/DDBJ databases">
        <title>Improved High-Quality Draft sequence of Beggiatoa alba B18lD.</title>
        <authorList>
            <consortium name="US DOE Joint Genome Institute"/>
            <person name="Lucas S."/>
            <person name="Han J."/>
            <person name="Lapidus A."/>
            <person name="Cheng J.-F."/>
            <person name="Goodwin L."/>
            <person name="Pitluck S."/>
            <person name="Peters L."/>
            <person name="Mikhailova N."/>
            <person name="Held B."/>
            <person name="Detter J.C."/>
            <person name="Han C."/>
            <person name="Tapia R."/>
            <person name="Land M."/>
            <person name="Hauser L."/>
            <person name="Kyrpides N."/>
            <person name="Ivanova N."/>
            <person name="Pagani I."/>
            <person name="Samuel K."/>
            <person name="Teske A."/>
            <person name="Mueller J."/>
            <person name="Woyke T."/>
        </authorList>
    </citation>
    <scope>NUCLEOTIDE SEQUENCE [LARGE SCALE GENOMIC DNA]</scope>
    <source>
        <strain evidence="2 3">B18LD</strain>
    </source>
</reference>
<dbReference type="InterPro" id="IPR039422">
    <property type="entry name" value="MarR/SlyA-like"/>
</dbReference>
<accession>I3CKU4</accession>
<dbReference type="OrthoDB" id="5511415at2"/>
<dbReference type="HOGENOM" id="CLU_083287_5_1_6"/>
<protein>
    <submittedName>
        <fullName evidence="2">Transcriptional regulator</fullName>
    </submittedName>
</protein>
<dbReference type="InterPro" id="IPR000835">
    <property type="entry name" value="HTH_MarR-typ"/>
</dbReference>
<organism evidence="2 3">
    <name type="scientific">Beggiatoa alba B18LD</name>
    <dbReference type="NCBI Taxonomy" id="395493"/>
    <lineage>
        <taxon>Bacteria</taxon>
        <taxon>Pseudomonadati</taxon>
        <taxon>Pseudomonadota</taxon>
        <taxon>Gammaproteobacteria</taxon>
        <taxon>Thiotrichales</taxon>
        <taxon>Thiotrichaceae</taxon>
        <taxon>Beggiatoa</taxon>
    </lineage>
</organism>
<name>I3CKU4_9GAMM</name>